<evidence type="ECO:0000313" key="6">
    <source>
        <dbReference type="Proteomes" id="UP001231518"/>
    </source>
</evidence>
<name>A0AAD7YLA2_MYTSE</name>
<evidence type="ECO:0000313" key="5">
    <source>
        <dbReference type="EMBL" id="KAJ8718898.1"/>
    </source>
</evidence>
<accession>A0AAD7YLA2</accession>
<dbReference type="Pfam" id="PF04500">
    <property type="entry name" value="FLYWCH"/>
    <property type="match status" value="1"/>
</dbReference>
<dbReference type="Proteomes" id="UP001231518">
    <property type="component" value="Chromosome 8"/>
</dbReference>
<organism evidence="5 6">
    <name type="scientific">Mythimna separata</name>
    <name type="common">Oriental armyworm</name>
    <name type="synonym">Pseudaletia separata</name>
    <dbReference type="NCBI Taxonomy" id="271217"/>
    <lineage>
        <taxon>Eukaryota</taxon>
        <taxon>Metazoa</taxon>
        <taxon>Ecdysozoa</taxon>
        <taxon>Arthropoda</taxon>
        <taxon>Hexapoda</taxon>
        <taxon>Insecta</taxon>
        <taxon>Pterygota</taxon>
        <taxon>Neoptera</taxon>
        <taxon>Endopterygota</taxon>
        <taxon>Lepidoptera</taxon>
        <taxon>Glossata</taxon>
        <taxon>Ditrysia</taxon>
        <taxon>Noctuoidea</taxon>
        <taxon>Noctuidae</taxon>
        <taxon>Noctuinae</taxon>
        <taxon>Hadenini</taxon>
        <taxon>Mythimna</taxon>
    </lineage>
</organism>
<sequence length="104" mass="12299">MLIEGYTFYPQGSFGGFADYVYSKRGNKLILISGYSFYRHRTSHQKKTRWLCSTHQRHGCRAVVYTIYDEIISCNLQHNHEPKVNWVTEKPENCVHDCMHINRS</sequence>
<dbReference type="Gene3D" id="2.20.25.240">
    <property type="match status" value="1"/>
</dbReference>
<dbReference type="EMBL" id="JARGEI010000015">
    <property type="protein sequence ID" value="KAJ8718898.1"/>
    <property type="molecule type" value="Genomic_DNA"/>
</dbReference>
<evidence type="ECO:0000256" key="2">
    <source>
        <dbReference type="ARBA" id="ARBA00022771"/>
    </source>
</evidence>
<keyword evidence="1" id="KW-0479">Metal-binding</keyword>
<protein>
    <recommendedName>
        <fullName evidence="4">FLYWCH-type domain-containing protein</fullName>
    </recommendedName>
</protein>
<reference evidence="5" key="1">
    <citation type="submission" date="2023-03" db="EMBL/GenBank/DDBJ databases">
        <title>Chromosome-level genomes of two armyworms, Mythimna separata and Mythimna loreyi, provide insights into the biosynthesis and reception of sex pheromones.</title>
        <authorList>
            <person name="Zhao H."/>
        </authorList>
    </citation>
    <scope>NUCLEOTIDE SEQUENCE</scope>
    <source>
        <strain evidence="5">BeijingLab</strain>
        <tissue evidence="5">Pupa</tissue>
    </source>
</reference>
<evidence type="ECO:0000259" key="4">
    <source>
        <dbReference type="Pfam" id="PF04500"/>
    </source>
</evidence>
<evidence type="ECO:0000256" key="1">
    <source>
        <dbReference type="ARBA" id="ARBA00022723"/>
    </source>
</evidence>
<dbReference type="AlphaFoldDB" id="A0AAD7YLA2"/>
<gene>
    <name evidence="5" type="ORF">PYW07_016454</name>
</gene>
<proteinExistence type="predicted"/>
<comment type="caution">
    <text evidence="5">The sequence shown here is derived from an EMBL/GenBank/DDBJ whole genome shotgun (WGS) entry which is preliminary data.</text>
</comment>
<evidence type="ECO:0000256" key="3">
    <source>
        <dbReference type="ARBA" id="ARBA00022833"/>
    </source>
</evidence>
<keyword evidence="6" id="KW-1185">Reference proteome</keyword>
<keyword evidence="3" id="KW-0862">Zinc</keyword>
<dbReference type="GO" id="GO:0008270">
    <property type="term" value="F:zinc ion binding"/>
    <property type="evidence" value="ECO:0007669"/>
    <property type="project" value="UniProtKB-KW"/>
</dbReference>
<dbReference type="InterPro" id="IPR007588">
    <property type="entry name" value="Znf_FLYWCH"/>
</dbReference>
<feature type="domain" description="FLYWCH-type" evidence="4">
    <location>
        <begin position="20"/>
        <end position="80"/>
    </location>
</feature>
<keyword evidence="2" id="KW-0863">Zinc-finger</keyword>